<name>A0ABT9NAU7_9ACTO</name>
<dbReference type="Proteomes" id="UP001235966">
    <property type="component" value="Unassembled WGS sequence"/>
</dbReference>
<reference evidence="3 4" key="1">
    <citation type="submission" date="2023-07" db="EMBL/GenBank/DDBJ databases">
        <title>Sequencing the genomes of 1000 actinobacteria strains.</title>
        <authorList>
            <person name="Klenk H.-P."/>
        </authorList>
    </citation>
    <scope>NUCLEOTIDE SEQUENCE [LARGE SCALE GENOMIC DNA]</scope>
    <source>
        <strain evidence="3 4">DSM 102162</strain>
    </source>
</reference>
<sequence length="378" mass="40218">MRRLTPLGWGVALASVFGWVAGWALGWVELIGMGVFTLVLLVLAWVASLGRSSLAAEIELATVRVVAGASGMGELKVRNTGSRKSRAVWLELPVGQGSSMFAIPRLAPGESHDAVFTIPTTRRGMVQIGPVSSVRSDPIGLVYTREPLSGSEEFFVHPKRAAVALRALGFLKDVEGRASRELSSSDVSFRALRGYVPGDPRRAIHWKTSARKGTLMVREFDDTRRSHMLVVLDSAPQNWASDDEFELGVSLAASIAATEINEERIAQVAFAGELLADPTPMRLMDSFTMVERTPATTFVAGVSDAVTHVPGASVIVLVTGQNTAREEVRAALATVPAGARAVVVRAGAHTELSDLVGVPVLGIENLQIAPLAAAKAVR</sequence>
<proteinExistence type="predicted"/>
<feature type="domain" description="DUF58" evidence="2">
    <location>
        <begin position="192"/>
        <end position="273"/>
    </location>
</feature>
<dbReference type="PANTHER" id="PTHR34351:SF1">
    <property type="entry name" value="SLR1927 PROTEIN"/>
    <property type="match status" value="1"/>
</dbReference>
<feature type="transmembrane region" description="Helical" evidence="1">
    <location>
        <begin position="7"/>
        <end position="25"/>
    </location>
</feature>
<dbReference type="RefSeq" id="WP_307014434.1">
    <property type="nucleotide sequence ID" value="NZ_JAUSQW010000001.1"/>
</dbReference>
<accession>A0ABT9NAU7</accession>
<evidence type="ECO:0000259" key="2">
    <source>
        <dbReference type="Pfam" id="PF01882"/>
    </source>
</evidence>
<gene>
    <name evidence="3" type="ORF">J2S49_000891</name>
</gene>
<evidence type="ECO:0000256" key="1">
    <source>
        <dbReference type="SAM" id="Phobius"/>
    </source>
</evidence>
<dbReference type="InterPro" id="IPR002881">
    <property type="entry name" value="DUF58"/>
</dbReference>
<keyword evidence="4" id="KW-1185">Reference proteome</keyword>
<evidence type="ECO:0000313" key="3">
    <source>
        <dbReference type="EMBL" id="MDP9800815.1"/>
    </source>
</evidence>
<keyword evidence="1" id="KW-0472">Membrane</keyword>
<keyword evidence="1" id="KW-1133">Transmembrane helix</keyword>
<keyword evidence="1" id="KW-0812">Transmembrane</keyword>
<organism evidence="3 4">
    <name type="scientific">Arcanobacterium wilhelmae</name>
    <dbReference type="NCBI Taxonomy" id="1803177"/>
    <lineage>
        <taxon>Bacteria</taxon>
        <taxon>Bacillati</taxon>
        <taxon>Actinomycetota</taxon>
        <taxon>Actinomycetes</taxon>
        <taxon>Actinomycetales</taxon>
        <taxon>Actinomycetaceae</taxon>
        <taxon>Arcanobacterium</taxon>
    </lineage>
</organism>
<protein>
    <submittedName>
        <fullName evidence="3">Uncharacterized protein (DUF58 family)</fullName>
    </submittedName>
</protein>
<dbReference type="Pfam" id="PF01882">
    <property type="entry name" value="DUF58"/>
    <property type="match status" value="1"/>
</dbReference>
<dbReference type="PANTHER" id="PTHR34351">
    <property type="entry name" value="SLR1927 PROTEIN-RELATED"/>
    <property type="match status" value="1"/>
</dbReference>
<comment type="caution">
    <text evidence="3">The sequence shown here is derived from an EMBL/GenBank/DDBJ whole genome shotgun (WGS) entry which is preliminary data.</text>
</comment>
<dbReference type="EMBL" id="JAUSQW010000001">
    <property type="protein sequence ID" value="MDP9800815.1"/>
    <property type="molecule type" value="Genomic_DNA"/>
</dbReference>
<feature type="transmembrane region" description="Helical" evidence="1">
    <location>
        <begin position="31"/>
        <end position="50"/>
    </location>
</feature>
<evidence type="ECO:0000313" key="4">
    <source>
        <dbReference type="Proteomes" id="UP001235966"/>
    </source>
</evidence>